<dbReference type="AlphaFoldDB" id="A0A4P9Y5T4"/>
<sequence>MSSSDFSFSRRSRSAFRNGALVLVVKNPRPTEDNHGIRGPFRIVNDGGDGFAVLIKHGKRYRFPWDRVREYIDLTLDDDDDNDDKTRTVRINERPKPWKRTLLPKMGPHGIIKRHPKKLTAAPQDIFERLEFPGEKGKGRASTPEPSMHDTLHEMDMVEEACIPTPKLPEGLQSGVLIPEEEPEHTFAQMESDEECYLSKDRPTQDYSPSL</sequence>
<name>A0A4P9Y5T4_9FUNG</name>
<evidence type="ECO:0000313" key="3">
    <source>
        <dbReference type="Proteomes" id="UP000267251"/>
    </source>
</evidence>
<proteinExistence type="predicted"/>
<feature type="region of interest" description="Disordered" evidence="1">
    <location>
        <begin position="163"/>
        <end position="211"/>
    </location>
</feature>
<dbReference type="Proteomes" id="UP000267251">
    <property type="component" value="Unassembled WGS sequence"/>
</dbReference>
<reference evidence="3" key="1">
    <citation type="journal article" date="2018" name="Nat. Microbiol.">
        <title>Leveraging single-cell genomics to expand the fungal tree of life.</title>
        <authorList>
            <person name="Ahrendt S.R."/>
            <person name="Quandt C.A."/>
            <person name="Ciobanu D."/>
            <person name="Clum A."/>
            <person name="Salamov A."/>
            <person name="Andreopoulos B."/>
            <person name="Cheng J.F."/>
            <person name="Woyke T."/>
            <person name="Pelin A."/>
            <person name="Henrissat B."/>
            <person name="Reynolds N.K."/>
            <person name="Benny G.L."/>
            <person name="Smith M.E."/>
            <person name="James T.Y."/>
            <person name="Grigoriev I.V."/>
        </authorList>
    </citation>
    <scope>NUCLEOTIDE SEQUENCE [LARGE SCALE GENOMIC DNA]</scope>
</reference>
<protein>
    <submittedName>
        <fullName evidence="2">Uncharacterized protein</fullName>
    </submittedName>
</protein>
<evidence type="ECO:0000313" key="2">
    <source>
        <dbReference type="EMBL" id="RKP14357.1"/>
    </source>
</evidence>
<keyword evidence="3" id="KW-1185">Reference proteome</keyword>
<dbReference type="EMBL" id="KZ987846">
    <property type="protein sequence ID" value="RKP14357.1"/>
    <property type="molecule type" value="Genomic_DNA"/>
</dbReference>
<accession>A0A4P9Y5T4</accession>
<organism evidence="2 3">
    <name type="scientific">Piptocephalis cylindrospora</name>
    <dbReference type="NCBI Taxonomy" id="1907219"/>
    <lineage>
        <taxon>Eukaryota</taxon>
        <taxon>Fungi</taxon>
        <taxon>Fungi incertae sedis</taxon>
        <taxon>Zoopagomycota</taxon>
        <taxon>Zoopagomycotina</taxon>
        <taxon>Zoopagomycetes</taxon>
        <taxon>Zoopagales</taxon>
        <taxon>Piptocephalidaceae</taxon>
        <taxon>Piptocephalis</taxon>
    </lineage>
</organism>
<gene>
    <name evidence="2" type="ORF">BJ684DRAFT_15308</name>
</gene>
<evidence type="ECO:0000256" key="1">
    <source>
        <dbReference type="SAM" id="MobiDB-lite"/>
    </source>
</evidence>